<dbReference type="Proteomes" id="UP000663879">
    <property type="component" value="Unassembled WGS sequence"/>
</dbReference>
<evidence type="ECO:0000313" key="5">
    <source>
        <dbReference type="Proteomes" id="UP000663879"/>
    </source>
</evidence>
<evidence type="ECO:0000259" key="3">
    <source>
        <dbReference type="PROSITE" id="PS50240"/>
    </source>
</evidence>
<gene>
    <name evidence="4" type="ORF">OXX778_LOCUS8412</name>
</gene>
<dbReference type="EMBL" id="CAJNOC010001154">
    <property type="protein sequence ID" value="CAF0840177.1"/>
    <property type="molecule type" value="Genomic_DNA"/>
</dbReference>
<dbReference type="GO" id="GO:0006508">
    <property type="term" value="P:proteolysis"/>
    <property type="evidence" value="ECO:0007669"/>
    <property type="project" value="InterPro"/>
</dbReference>
<feature type="domain" description="Peptidase S1" evidence="3">
    <location>
        <begin position="13"/>
        <end position="266"/>
    </location>
</feature>
<evidence type="ECO:0000256" key="1">
    <source>
        <dbReference type="ARBA" id="ARBA00023157"/>
    </source>
</evidence>
<dbReference type="InterPro" id="IPR043504">
    <property type="entry name" value="Peptidase_S1_PA_chymotrypsin"/>
</dbReference>
<dbReference type="InterPro" id="IPR001254">
    <property type="entry name" value="Trypsin_dom"/>
</dbReference>
<protein>
    <recommendedName>
        <fullName evidence="3">Peptidase S1 domain-containing protein</fullName>
    </recommendedName>
</protein>
<dbReference type="InterPro" id="IPR009003">
    <property type="entry name" value="Peptidase_S1_PA"/>
</dbReference>
<dbReference type="SUPFAM" id="SSF50494">
    <property type="entry name" value="Trypsin-like serine proteases"/>
    <property type="match status" value="1"/>
</dbReference>
<dbReference type="SMART" id="SM00020">
    <property type="entry name" value="Tryp_SPc"/>
    <property type="match status" value="1"/>
</dbReference>
<evidence type="ECO:0000313" key="4">
    <source>
        <dbReference type="EMBL" id="CAF0840177.1"/>
    </source>
</evidence>
<accession>A0A813VFM8</accession>
<organism evidence="4 5">
    <name type="scientific">Brachionus calyciflorus</name>
    <dbReference type="NCBI Taxonomy" id="104777"/>
    <lineage>
        <taxon>Eukaryota</taxon>
        <taxon>Metazoa</taxon>
        <taxon>Spiralia</taxon>
        <taxon>Gnathifera</taxon>
        <taxon>Rotifera</taxon>
        <taxon>Eurotatoria</taxon>
        <taxon>Monogononta</taxon>
        <taxon>Pseudotrocha</taxon>
        <taxon>Ploima</taxon>
        <taxon>Brachionidae</taxon>
        <taxon>Brachionus</taxon>
    </lineage>
</organism>
<reference evidence="4" key="1">
    <citation type="submission" date="2021-02" db="EMBL/GenBank/DDBJ databases">
        <authorList>
            <person name="Nowell W R."/>
        </authorList>
    </citation>
    <scope>NUCLEOTIDE SEQUENCE</scope>
    <source>
        <strain evidence="4">Ploen Becks lab</strain>
    </source>
</reference>
<proteinExistence type="inferred from homology"/>
<dbReference type="OrthoDB" id="6755574at2759"/>
<dbReference type="AlphaFoldDB" id="A0A813VFM8"/>
<comment type="caution">
    <text evidence="4">The sequence shown here is derived from an EMBL/GenBank/DDBJ whole genome shotgun (WGS) entry which is preliminary data.</text>
</comment>
<dbReference type="Gene3D" id="2.40.10.10">
    <property type="entry name" value="Trypsin-like serine proteases"/>
    <property type="match status" value="1"/>
</dbReference>
<dbReference type="GO" id="GO:0004252">
    <property type="term" value="F:serine-type endopeptidase activity"/>
    <property type="evidence" value="ECO:0007669"/>
    <property type="project" value="InterPro"/>
</dbReference>
<keyword evidence="1" id="KW-1015">Disulfide bond</keyword>
<evidence type="ECO:0000256" key="2">
    <source>
        <dbReference type="ARBA" id="ARBA00024195"/>
    </source>
</evidence>
<sequence length="268" mass="31070">MFLLILLFPYGLAVDLSDISLNSQAIKFPYVVSLGFMGQNTYIHRCSATILTNQHVLTSTQCVKDIHMDYDAETFNKKHGRVLVVVAGTGKIELPKMNNFTKIYLVKKISVKMVDEKNHTDHLNIAVLKLEKKIEFNSRIRPIRLPVYRPPQSIFGKIVITVDWNSNESDKKTRQLEMTEMKVLNNMNEKNECQGVKDRNHYCVKSIRSKSIKNCSRDLGGPMVYRDRNQWLLYGIKTSENNIKCESTSIYTMLPISLRWIFEQFKKL</sequence>
<dbReference type="PROSITE" id="PS50240">
    <property type="entry name" value="TRYPSIN_DOM"/>
    <property type="match status" value="1"/>
</dbReference>
<comment type="similarity">
    <text evidence="2">Belongs to the peptidase S1 family. CLIP subfamily.</text>
</comment>
<dbReference type="PANTHER" id="PTHR24256">
    <property type="entry name" value="TRYPTASE-RELATED"/>
    <property type="match status" value="1"/>
</dbReference>
<name>A0A813VFM8_9BILA</name>
<dbReference type="Pfam" id="PF00089">
    <property type="entry name" value="Trypsin"/>
    <property type="match status" value="1"/>
</dbReference>
<dbReference type="InterPro" id="IPR051487">
    <property type="entry name" value="Ser/Thr_Proteases_Immune/Dev"/>
</dbReference>
<keyword evidence="5" id="KW-1185">Reference proteome</keyword>